<feature type="non-terminal residue" evidence="1">
    <location>
        <position position="126"/>
    </location>
</feature>
<evidence type="ECO:0000313" key="2">
    <source>
        <dbReference type="Proteomes" id="UP000324143"/>
    </source>
</evidence>
<organism evidence="1 2">
    <name type="scientific">Candidatus Mcinerneyibacterium aminivorans</name>
    <dbReference type="NCBI Taxonomy" id="2703815"/>
    <lineage>
        <taxon>Bacteria</taxon>
        <taxon>Candidatus Macinerneyibacteriota</taxon>
        <taxon>Candidatus Mcinerneyibacteria</taxon>
        <taxon>Candidatus Mcinerneyibacteriales</taxon>
        <taxon>Candidatus Mcinerneyibacteriaceae</taxon>
        <taxon>Candidatus Mcinerneyibacterium</taxon>
    </lineage>
</organism>
<dbReference type="AlphaFoldDB" id="A0A5D0MB54"/>
<name>A0A5D0MB54_9BACT</name>
<gene>
    <name evidence="1" type="ORF">FXF47_06520</name>
</gene>
<reference evidence="1" key="1">
    <citation type="submission" date="2019-08" db="EMBL/GenBank/DDBJ databases">
        <title>Genomic characterization of a novel candidate phylum (ARYD3) from a high temperature, high salinity tertiary oil reservoir in north central Oklahoma, USA.</title>
        <authorList>
            <person name="Youssef N.H."/>
            <person name="Yadav A."/>
            <person name="Elshahed M.S."/>
        </authorList>
    </citation>
    <scope>NUCLEOTIDE SEQUENCE [LARGE SCALE GENOMIC DNA]</scope>
    <source>
        <strain evidence="1">ARYD3</strain>
    </source>
</reference>
<dbReference type="Proteomes" id="UP000324143">
    <property type="component" value="Unassembled WGS sequence"/>
</dbReference>
<proteinExistence type="predicted"/>
<protein>
    <submittedName>
        <fullName evidence="1">Uncharacterized protein</fullName>
    </submittedName>
</protein>
<keyword evidence="2" id="KW-1185">Reference proteome</keyword>
<dbReference type="EMBL" id="VSIX01000061">
    <property type="protein sequence ID" value="TYB30967.1"/>
    <property type="molecule type" value="Genomic_DNA"/>
</dbReference>
<accession>A0A5D0MB54</accession>
<comment type="caution">
    <text evidence="1">The sequence shown here is derived from an EMBL/GenBank/DDBJ whole genome shotgun (WGS) entry which is preliminary data.</text>
</comment>
<evidence type="ECO:0000313" key="1">
    <source>
        <dbReference type="EMBL" id="TYB30967.1"/>
    </source>
</evidence>
<sequence>MGRNFEVKSFLNPNPVFESDTLIDPHGRKYHMENYPFIELILTDFKEGEYFIKIKSENFEFERKIEVEKKGQSRSVYFKSKKLEGLDKIKINVDIEGNGIKYNDTKILKTFEVRGQVFDTDSNPLF</sequence>